<keyword evidence="4" id="KW-1185">Reference proteome</keyword>
<dbReference type="PROSITE" id="PS50279">
    <property type="entry name" value="BPTI_KUNITZ_2"/>
    <property type="match status" value="1"/>
</dbReference>
<dbReference type="InterPro" id="IPR020901">
    <property type="entry name" value="Prtase_inh_Kunz-CS"/>
</dbReference>
<dbReference type="Gene3D" id="4.10.410.10">
    <property type="entry name" value="Pancreatic trypsin inhibitor Kunitz domain"/>
    <property type="match status" value="1"/>
</dbReference>
<reference evidence="5" key="1">
    <citation type="submission" date="2025-08" db="UniProtKB">
        <authorList>
            <consortium name="RefSeq"/>
        </authorList>
    </citation>
    <scope>IDENTIFICATION</scope>
</reference>
<dbReference type="PROSITE" id="PS00280">
    <property type="entry name" value="BPTI_KUNITZ_1"/>
    <property type="match status" value="1"/>
</dbReference>
<sequence length="84" mass="9632">MQLGYRLLLLGLLAFWAELTLISAQKRPDLCYLPQKVGPCKAHRPRFFYNSMTQKCEGFVYGGCHGNANNFETLEGCQQTCERR</sequence>
<evidence type="ECO:0000256" key="2">
    <source>
        <dbReference type="SAM" id="SignalP"/>
    </source>
</evidence>
<dbReference type="SUPFAM" id="SSF57362">
    <property type="entry name" value="BPTI-like"/>
    <property type="match status" value="1"/>
</dbReference>
<dbReference type="Proteomes" id="UP000694871">
    <property type="component" value="Unplaced"/>
</dbReference>
<dbReference type="PANTHER" id="PTHR10083">
    <property type="entry name" value="KUNITZ-TYPE PROTEASE INHIBITOR-RELATED"/>
    <property type="match status" value="1"/>
</dbReference>
<keyword evidence="2" id="KW-0732">Signal</keyword>
<dbReference type="GeneID" id="107124089"/>
<dbReference type="RefSeq" id="XP_015282964.1">
    <property type="nucleotide sequence ID" value="XM_015427478.1"/>
</dbReference>
<dbReference type="Pfam" id="PF00014">
    <property type="entry name" value="Kunitz_BPTI"/>
    <property type="match status" value="1"/>
</dbReference>
<accession>A0ABM1LAH7</accession>
<dbReference type="PANTHER" id="PTHR10083:SF374">
    <property type="entry name" value="BPTI_KUNITZ INHIBITOR DOMAIN-CONTAINING PROTEIN"/>
    <property type="match status" value="1"/>
</dbReference>
<gene>
    <name evidence="5" type="primary">LOC107124089</name>
</gene>
<protein>
    <submittedName>
        <fullName evidence="5">Kunitz-type serine protease inhibitor bitisilin-2-like</fullName>
    </submittedName>
</protein>
<proteinExistence type="predicted"/>
<dbReference type="InterPro" id="IPR036880">
    <property type="entry name" value="Kunitz_BPTI_sf"/>
</dbReference>
<dbReference type="InterPro" id="IPR002223">
    <property type="entry name" value="Kunitz_BPTI"/>
</dbReference>
<keyword evidence="1" id="KW-1015">Disulfide bond</keyword>
<feature type="chain" id="PRO_5047436379" evidence="2">
    <location>
        <begin position="25"/>
        <end position="84"/>
    </location>
</feature>
<dbReference type="SMART" id="SM00131">
    <property type="entry name" value="KU"/>
    <property type="match status" value="1"/>
</dbReference>
<keyword evidence="5" id="KW-0722">Serine protease inhibitor</keyword>
<dbReference type="GO" id="GO:0004867">
    <property type="term" value="F:serine-type endopeptidase inhibitor activity"/>
    <property type="evidence" value="ECO:0007669"/>
    <property type="project" value="UniProtKB-KW"/>
</dbReference>
<feature type="signal peptide" evidence="2">
    <location>
        <begin position="1"/>
        <end position="24"/>
    </location>
</feature>
<evidence type="ECO:0000313" key="5">
    <source>
        <dbReference type="RefSeq" id="XP_015282964.1"/>
    </source>
</evidence>
<organism evidence="4 5">
    <name type="scientific">Gekko japonicus</name>
    <name type="common">Schlegel's Japanese gecko</name>
    <dbReference type="NCBI Taxonomy" id="146911"/>
    <lineage>
        <taxon>Eukaryota</taxon>
        <taxon>Metazoa</taxon>
        <taxon>Chordata</taxon>
        <taxon>Craniata</taxon>
        <taxon>Vertebrata</taxon>
        <taxon>Euteleostomi</taxon>
        <taxon>Lepidosauria</taxon>
        <taxon>Squamata</taxon>
        <taxon>Bifurcata</taxon>
        <taxon>Gekkota</taxon>
        <taxon>Gekkonidae</taxon>
        <taxon>Gekkoninae</taxon>
        <taxon>Gekko</taxon>
    </lineage>
</organism>
<keyword evidence="5" id="KW-0646">Protease inhibitor</keyword>
<evidence type="ECO:0000313" key="4">
    <source>
        <dbReference type="Proteomes" id="UP000694871"/>
    </source>
</evidence>
<evidence type="ECO:0000259" key="3">
    <source>
        <dbReference type="PROSITE" id="PS50279"/>
    </source>
</evidence>
<feature type="domain" description="BPTI/Kunitz inhibitor" evidence="3">
    <location>
        <begin position="31"/>
        <end position="81"/>
    </location>
</feature>
<dbReference type="InterPro" id="IPR050098">
    <property type="entry name" value="TFPI/VKTCI-like"/>
</dbReference>
<evidence type="ECO:0000256" key="1">
    <source>
        <dbReference type="ARBA" id="ARBA00023157"/>
    </source>
</evidence>
<name>A0ABM1LAH7_GEKJA</name>
<dbReference type="PRINTS" id="PR00759">
    <property type="entry name" value="BASICPTASE"/>
</dbReference>